<dbReference type="PANTHER" id="PTHR33308">
    <property type="entry name" value="PEPTIDOGLYCAN HYDROLASE FLGJ"/>
    <property type="match status" value="1"/>
</dbReference>
<dbReference type="InterPro" id="IPR002901">
    <property type="entry name" value="MGlyc_endo_b_GlcNAc-like_dom"/>
</dbReference>
<feature type="signal peptide" evidence="5">
    <location>
        <begin position="1"/>
        <end position="38"/>
    </location>
</feature>
<feature type="region of interest" description="Disordered" evidence="4">
    <location>
        <begin position="54"/>
        <end position="95"/>
    </location>
</feature>
<dbReference type="Pfam" id="PF01832">
    <property type="entry name" value="Glucosaminidase"/>
    <property type="match status" value="1"/>
</dbReference>
<feature type="chain" id="PRO_5043913474" evidence="5">
    <location>
        <begin position="39"/>
        <end position="536"/>
    </location>
</feature>
<evidence type="ECO:0000256" key="2">
    <source>
        <dbReference type="ARBA" id="ARBA00022729"/>
    </source>
</evidence>
<dbReference type="AlphaFoldDB" id="A0AAW5WUQ2"/>
<evidence type="ECO:0000256" key="3">
    <source>
        <dbReference type="ARBA" id="ARBA00022801"/>
    </source>
</evidence>
<protein>
    <submittedName>
        <fullName evidence="7">Glucosaminidase domain-containing protein</fullName>
    </submittedName>
</protein>
<evidence type="ECO:0000313" key="8">
    <source>
        <dbReference type="Proteomes" id="UP001212401"/>
    </source>
</evidence>
<dbReference type="SMART" id="SM00047">
    <property type="entry name" value="LYZ2"/>
    <property type="match status" value="1"/>
</dbReference>
<dbReference type="GO" id="GO:0004040">
    <property type="term" value="F:amidase activity"/>
    <property type="evidence" value="ECO:0007669"/>
    <property type="project" value="InterPro"/>
</dbReference>
<proteinExistence type="inferred from homology"/>
<keyword evidence="3" id="KW-0378">Hydrolase</keyword>
<gene>
    <name evidence="7" type="ORF">L2724_08340</name>
</gene>
<accession>A0AAW5WUQ2</accession>
<feature type="compositionally biased region" description="Low complexity" evidence="4">
    <location>
        <begin position="80"/>
        <end position="95"/>
    </location>
</feature>
<evidence type="ECO:0000313" key="7">
    <source>
        <dbReference type="EMBL" id="MCZ3668276.1"/>
    </source>
</evidence>
<dbReference type="NCBIfam" id="TIGR03715">
    <property type="entry name" value="KxYKxGKxW"/>
    <property type="match status" value="1"/>
</dbReference>
<keyword evidence="2 5" id="KW-0732">Signal</keyword>
<evidence type="ECO:0000259" key="6">
    <source>
        <dbReference type="SMART" id="SM00047"/>
    </source>
</evidence>
<evidence type="ECO:0000256" key="4">
    <source>
        <dbReference type="SAM" id="MobiDB-lite"/>
    </source>
</evidence>
<dbReference type="InterPro" id="IPR051056">
    <property type="entry name" value="Glycosyl_Hydrolase_73"/>
</dbReference>
<feature type="compositionally biased region" description="Polar residues" evidence="4">
    <location>
        <begin position="61"/>
        <end position="75"/>
    </location>
</feature>
<dbReference type="Gene3D" id="2.10.270.10">
    <property type="entry name" value="Cholin Binding"/>
    <property type="match status" value="3"/>
</dbReference>
<dbReference type="Gene3D" id="1.10.530.10">
    <property type="match status" value="1"/>
</dbReference>
<dbReference type="Gene3D" id="4.10.80.30">
    <property type="entry name" value="DNA polymerase, domain 6"/>
    <property type="match status" value="1"/>
</dbReference>
<evidence type="ECO:0000256" key="5">
    <source>
        <dbReference type="SAM" id="SignalP"/>
    </source>
</evidence>
<dbReference type="Pfam" id="PF19258">
    <property type="entry name" value="KxYKxGKxW_sig"/>
    <property type="match status" value="1"/>
</dbReference>
<dbReference type="PANTHER" id="PTHR33308:SF9">
    <property type="entry name" value="PEPTIDOGLYCAN HYDROLASE FLGJ"/>
    <property type="match status" value="1"/>
</dbReference>
<sequence length="536" mass="59731">MQEKKHYKLYKSGKQWLCMAIAITSATLGMSFASNAQADTDVQPQANQTAVVTSASKSSTNVESSTVSADSQSATVEVAENTNDNNSTSNVTTNENSSVAINDNSYAIAATSAKAAAATVTTPENGWNNNHTAFYQNGQTANGYVQADDGNYYMFKNGVRQSGVQKWMGTYYYFDPSSYLRVDNDYREQVWQDGTHNWYMFGNDGRIVSGLYNWQGSTYYFDPSSYLRVDNDYRSTEADGRGVLLGSNGIALTGVQKWMGSYYYFDPVTKLRVDNDYRSTEADGRGVLLGSNGITLTGVQKWMGTYYYFDPVTRLRVDNNYVQSQWGLWYMFGDGGRIVTGVYNWQGSLYYFNPSSYLKETNTYVYAGGKSYWADENGILSEITDAHSAFLASIKEAAQAGWKQFGVLPSVTAAQAILESAWGQSALATQGHNLFGIKGNYNGQSIIMRTAEYGSNGYYYINDAFRKYPSNYESVVDHGRFLASNSRYNNLLWQKDYHVVTADLQADGYATAPTYASSLNRVIETYDLTGWDQEVF</sequence>
<comment type="caution">
    <text evidence="7">The sequence shown here is derived from an EMBL/GenBank/DDBJ whole genome shotgun (WGS) entry which is preliminary data.</text>
</comment>
<feature type="domain" description="Mannosyl-glycoprotein endo-beta-N-acetylglucosamidase-like" evidence="6">
    <location>
        <begin position="380"/>
        <end position="532"/>
    </location>
</feature>
<dbReference type="EMBL" id="JAKHPH010000030">
    <property type="protein sequence ID" value="MCZ3668276.1"/>
    <property type="molecule type" value="Genomic_DNA"/>
</dbReference>
<comment type="similarity">
    <text evidence="1">Belongs to the glycosyl hydrolase 73 family.</text>
</comment>
<dbReference type="RefSeq" id="WP_269296209.1">
    <property type="nucleotide sequence ID" value="NZ_JAKHPH010000030.1"/>
</dbReference>
<dbReference type="InterPro" id="IPR022263">
    <property type="entry name" value="KxYKxGKxW"/>
</dbReference>
<dbReference type="Proteomes" id="UP001212401">
    <property type="component" value="Unassembled WGS sequence"/>
</dbReference>
<reference evidence="7" key="1">
    <citation type="submission" date="2022-01" db="EMBL/GenBank/DDBJ databases">
        <title>VMRC isolate genome collection.</title>
        <authorList>
            <person name="France M."/>
            <person name="Rutt L."/>
            <person name="Humphrys M."/>
            <person name="Ravel J."/>
        </authorList>
    </citation>
    <scope>NUCLEOTIDE SEQUENCE</scope>
    <source>
        <strain evidence="7">C0048A1</strain>
    </source>
</reference>
<evidence type="ECO:0000256" key="1">
    <source>
        <dbReference type="ARBA" id="ARBA00010266"/>
    </source>
</evidence>
<organism evidence="7 8">
    <name type="scientific">Limosilactobacillus vaginalis</name>
    <dbReference type="NCBI Taxonomy" id="1633"/>
    <lineage>
        <taxon>Bacteria</taxon>
        <taxon>Bacillati</taxon>
        <taxon>Bacillota</taxon>
        <taxon>Bacilli</taxon>
        <taxon>Lactobacillales</taxon>
        <taxon>Lactobacillaceae</taxon>
        <taxon>Limosilactobacillus</taxon>
    </lineage>
</organism>
<dbReference type="SUPFAM" id="SSF69360">
    <property type="entry name" value="Cell wall binding repeat"/>
    <property type="match status" value="2"/>
</dbReference>
<name>A0AAW5WUQ2_9LACO</name>